<organism evidence="1 2">
    <name type="scientific">Shewanella violacea (strain JCM 10179 / CIP 106290 / LMG 19151 / DSS12)</name>
    <dbReference type="NCBI Taxonomy" id="637905"/>
    <lineage>
        <taxon>Bacteria</taxon>
        <taxon>Pseudomonadati</taxon>
        <taxon>Pseudomonadota</taxon>
        <taxon>Gammaproteobacteria</taxon>
        <taxon>Alteromonadales</taxon>
        <taxon>Shewanellaceae</taxon>
        <taxon>Shewanella</taxon>
    </lineage>
</organism>
<proteinExistence type="predicted"/>
<dbReference type="HOGENOM" id="CLU_3375993_0_0_6"/>
<evidence type="ECO:0000313" key="2">
    <source>
        <dbReference type="Proteomes" id="UP000002350"/>
    </source>
</evidence>
<protein>
    <submittedName>
        <fullName evidence="1">Uncharacterized protein</fullName>
    </submittedName>
</protein>
<dbReference type="AlphaFoldDB" id="D4ZI71"/>
<dbReference type="KEGG" id="svo:SVI_1399"/>
<gene>
    <name evidence="1" type="ordered locus">SVI_1399</name>
</gene>
<dbReference type="Proteomes" id="UP000002350">
    <property type="component" value="Chromosome"/>
</dbReference>
<name>D4ZI71_SHEVD</name>
<accession>D4ZI71</accession>
<evidence type="ECO:0000313" key="1">
    <source>
        <dbReference type="EMBL" id="BAJ01370.1"/>
    </source>
</evidence>
<sequence length="34" mass="3951">MMYLFPMLNVFLMIIFEPGMSSSKHCIPLSPFDL</sequence>
<reference evidence="2" key="1">
    <citation type="journal article" date="2010" name="Mol. Biosyst.">
        <title>Complete genome sequence and comparative analysis of Shewanella violacea, a psychrophilic and piezophilic bacterium from deep sea floor sediments.</title>
        <authorList>
            <person name="Aono E."/>
            <person name="Baba T."/>
            <person name="Ara T."/>
            <person name="Nishi T."/>
            <person name="Nakamichi T."/>
            <person name="Inamoto E."/>
            <person name="Toyonaga H."/>
            <person name="Hasegawa M."/>
            <person name="Takai Y."/>
            <person name="Okumura Y."/>
            <person name="Baba M."/>
            <person name="Tomita M."/>
            <person name="Kato C."/>
            <person name="Oshima T."/>
            <person name="Nakasone K."/>
            <person name="Mori H."/>
        </authorList>
    </citation>
    <scope>NUCLEOTIDE SEQUENCE [LARGE SCALE GENOMIC DNA]</scope>
    <source>
        <strain evidence="2">JCM 10179 / CIP 106290 / LMG 19151 / DSS12</strain>
    </source>
</reference>
<dbReference type="EMBL" id="AP011177">
    <property type="protein sequence ID" value="BAJ01370.1"/>
    <property type="molecule type" value="Genomic_DNA"/>
</dbReference>
<keyword evidence="2" id="KW-1185">Reference proteome</keyword>